<dbReference type="RefSeq" id="WP_141190887.1">
    <property type="nucleotide sequence ID" value="NZ_JBHUMR010000009.1"/>
</dbReference>
<dbReference type="PROSITE" id="PS51725">
    <property type="entry name" value="ABM"/>
    <property type="match status" value="1"/>
</dbReference>
<name>A0ABW5PQT9_9BACI</name>
<dbReference type="InterPro" id="IPR007138">
    <property type="entry name" value="ABM_dom"/>
</dbReference>
<dbReference type="InterPro" id="IPR011008">
    <property type="entry name" value="Dimeric_a/b-barrel"/>
</dbReference>
<comment type="caution">
    <text evidence="2">The sequence shown here is derived from an EMBL/GenBank/DDBJ whole genome shotgun (WGS) entry which is preliminary data.</text>
</comment>
<dbReference type="EC" id="1.-.-.-" evidence="2"/>
<dbReference type="EMBL" id="JBHUMR010000009">
    <property type="protein sequence ID" value="MFD2617235.1"/>
    <property type="molecule type" value="Genomic_DNA"/>
</dbReference>
<dbReference type="Gene3D" id="3.30.70.100">
    <property type="match status" value="1"/>
</dbReference>
<feature type="domain" description="ABM" evidence="1">
    <location>
        <begin position="2"/>
        <end position="90"/>
    </location>
</feature>
<dbReference type="InterPro" id="IPR050744">
    <property type="entry name" value="AI-2_Isomerase_LsrG"/>
</dbReference>
<dbReference type="Proteomes" id="UP001597458">
    <property type="component" value="Unassembled WGS sequence"/>
</dbReference>
<keyword evidence="2" id="KW-0503">Monooxygenase</keyword>
<accession>A0ABW5PQT9</accession>
<gene>
    <name evidence="2" type="ORF">ACFSTF_07910</name>
</gene>
<dbReference type="Pfam" id="PF03992">
    <property type="entry name" value="ABM"/>
    <property type="match status" value="1"/>
</dbReference>
<dbReference type="PANTHER" id="PTHR33336:SF3">
    <property type="entry name" value="ABM DOMAIN-CONTAINING PROTEIN"/>
    <property type="match status" value="1"/>
</dbReference>
<evidence type="ECO:0000259" key="1">
    <source>
        <dbReference type="PROSITE" id="PS51725"/>
    </source>
</evidence>
<keyword evidence="3" id="KW-1185">Reference proteome</keyword>
<protein>
    <submittedName>
        <fullName evidence="2">Quinol monooxygenase</fullName>
        <ecNumber evidence="2">1.-.-.-</ecNumber>
    </submittedName>
</protein>
<evidence type="ECO:0000313" key="2">
    <source>
        <dbReference type="EMBL" id="MFD2617235.1"/>
    </source>
</evidence>
<organism evidence="2 3">
    <name type="scientific">Terrilactibacillus laevilacticus</name>
    <dbReference type="NCBI Taxonomy" id="1380157"/>
    <lineage>
        <taxon>Bacteria</taxon>
        <taxon>Bacillati</taxon>
        <taxon>Bacillota</taxon>
        <taxon>Bacilli</taxon>
        <taxon>Bacillales</taxon>
        <taxon>Bacillaceae</taxon>
        <taxon>Terrilactibacillus</taxon>
    </lineage>
</organism>
<dbReference type="GO" id="GO:0004497">
    <property type="term" value="F:monooxygenase activity"/>
    <property type="evidence" value="ECO:0007669"/>
    <property type="project" value="UniProtKB-KW"/>
</dbReference>
<keyword evidence="2" id="KW-0560">Oxidoreductase</keyword>
<dbReference type="PANTHER" id="PTHR33336">
    <property type="entry name" value="QUINOL MONOOXYGENASE YGIN-RELATED"/>
    <property type="match status" value="1"/>
</dbReference>
<evidence type="ECO:0000313" key="3">
    <source>
        <dbReference type="Proteomes" id="UP001597458"/>
    </source>
</evidence>
<sequence>MIIIHALFKVSPAQREGFLVETKPLIAGSKAEVGNISYNLFEDVSDPNTFIMVEEWKDEEAVHIHNQEPHFRAFGEKSGEFLSEPMKVTIYRAEVK</sequence>
<dbReference type="SUPFAM" id="SSF54909">
    <property type="entry name" value="Dimeric alpha+beta barrel"/>
    <property type="match status" value="1"/>
</dbReference>
<proteinExistence type="predicted"/>
<reference evidence="3" key="1">
    <citation type="journal article" date="2019" name="Int. J. Syst. Evol. Microbiol.">
        <title>The Global Catalogue of Microorganisms (GCM) 10K type strain sequencing project: providing services to taxonomists for standard genome sequencing and annotation.</title>
        <authorList>
            <consortium name="The Broad Institute Genomics Platform"/>
            <consortium name="The Broad Institute Genome Sequencing Center for Infectious Disease"/>
            <person name="Wu L."/>
            <person name="Ma J."/>
        </authorList>
    </citation>
    <scope>NUCLEOTIDE SEQUENCE [LARGE SCALE GENOMIC DNA]</scope>
    <source>
        <strain evidence="3">TISTR 2241</strain>
    </source>
</reference>